<evidence type="ECO:0000256" key="3">
    <source>
        <dbReference type="ARBA" id="ARBA00023143"/>
    </source>
</evidence>
<evidence type="ECO:0000313" key="6">
    <source>
        <dbReference type="Proteomes" id="UP001197214"/>
    </source>
</evidence>
<name>A0ABS6XJT0_9SPHN</name>
<dbReference type="PANTHER" id="PTHR42792">
    <property type="entry name" value="FLAGELLIN"/>
    <property type="match status" value="1"/>
</dbReference>
<keyword evidence="5" id="KW-0966">Cell projection</keyword>
<reference evidence="5 6" key="1">
    <citation type="submission" date="2021-07" db="EMBL/GenBank/DDBJ databases">
        <title>Stakelama flava sp. nov., a novel endophytic bacterium isolated from branch of Kandelia candel.</title>
        <authorList>
            <person name="Tuo L."/>
        </authorList>
    </citation>
    <scope>NUCLEOTIDE SEQUENCE [LARGE SCALE GENOMIC DNA]</scope>
    <source>
        <strain evidence="5 6">CBK3Z-3</strain>
    </source>
</reference>
<dbReference type="Proteomes" id="UP001197214">
    <property type="component" value="Unassembled WGS sequence"/>
</dbReference>
<dbReference type="InterPro" id="IPR001492">
    <property type="entry name" value="Flagellin"/>
</dbReference>
<keyword evidence="6" id="KW-1185">Reference proteome</keyword>
<comment type="similarity">
    <text evidence="2">Belongs to the bacterial flagellin family.</text>
</comment>
<protein>
    <submittedName>
        <fullName evidence="5">Flagellin</fullName>
    </submittedName>
</protein>
<keyword evidence="3" id="KW-0975">Bacterial flagellum</keyword>
<proteinExistence type="inferred from homology"/>
<dbReference type="RefSeq" id="WP_219237552.1">
    <property type="nucleotide sequence ID" value="NZ_JAHWZX010000004.1"/>
</dbReference>
<feature type="domain" description="Flagellin C-terminal" evidence="4">
    <location>
        <begin position="219"/>
        <end position="299"/>
    </location>
</feature>
<dbReference type="Pfam" id="PF00700">
    <property type="entry name" value="Flagellin_C"/>
    <property type="match status" value="1"/>
</dbReference>
<gene>
    <name evidence="5" type="ORF">KY084_06100</name>
</gene>
<sequence>MRVATIPLQKTTMDAIRRSQEALADTQAQLSTGKKAPDLASLGTEAVRTLSAHSMLARQESQGQVAQRLGTTLSLYDANISSIEEQGMDLSQRLLTAIGTREGAGLGEAIESAFAQVRSALNGEEAGIPLFGGGSDSAPFKPQKLEDLVGLDLSDAFTNGNARATARVGDRLDMEYGVLASDLGTGMMKAFATLAAAGPFGDTITEEQSAALAEAHTQLESALTNVRAINADNGRRQAQAETLVTRSDERALVLQDVISRNEDADLGQVAIDLAQQQTVLKASYSVFSQLNSLTLLDYLR</sequence>
<dbReference type="InterPro" id="IPR046358">
    <property type="entry name" value="Flagellin_C"/>
</dbReference>
<evidence type="ECO:0000256" key="2">
    <source>
        <dbReference type="ARBA" id="ARBA00005709"/>
    </source>
</evidence>
<dbReference type="PANTHER" id="PTHR42792:SF1">
    <property type="entry name" value="FLAGELLAR HOOK-ASSOCIATED PROTEIN 3"/>
    <property type="match status" value="1"/>
</dbReference>
<accession>A0ABS6XJT0</accession>
<comment type="caution">
    <text evidence="5">The sequence shown here is derived from an EMBL/GenBank/DDBJ whole genome shotgun (WGS) entry which is preliminary data.</text>
</comment>
<comment type="subcellular location">
    <subcellularLocation>
        <location evidence="1">Bacterial flagellum</location>
    </subcellularLocation>
</comment>
<keyword evidence="5" id="KW-0969">Cilium</keyword>
<evidence type="ECO:0000256" key="1">
    <source>
        <dbReference type="ARBA" id="ARBA00004365"/>
    </source>
</evidence>
<dbReference type="EMBL" id="JAHWZX010000004">
    <property type="protein sequence ID" value="MBW4330445.1"/>
    <property type="molecule type" value="Genomic_DNA"/>
</dbReference>
<organism evidence="5 6">
    <name type="scientific">Stakelama flava</name>
    <dbReference type="NCBI Taxonomy" id="2860338"/>
    <lineage>
        <taxon>Bacteria</taxon>
        <taxon>Pseudomonadati</taxon>
        <taxon>Pseudomonadota</taxon>
        <taxon>Alphaproteobacteria</taxon>
        <taxon>Sphingomonadales</taxon>
        <taxon>Sphingomonadaceae</taxon>
        <taxon>Stakelama</taxon>
    </lineage>
</organism>
<evidence type="ECO:0000313" key="5">
    <source>
        <dbReference type="EMBL" id="MBW4330445.1"/>
    </source>
</evidence>
<evidence type="ECO:0000259" key="4">
    <source>
        <dbReference type="Pfam" id="PF00700"/>
    </source>
</evidence>
<keyword evidence="5" id="KW-0282">Flagellum</keyword>